<organism evidence="3 4">
    <name type="scientific">Agrocybe pediades</name>
    <dbReference type="NCBI Taxonomy" id="84607"/>
    <lineage>
        <taxon>Eukaryota</taxon>
        <taxon>Fungi</taxon>
        <taxon>Dikarya</taxon>
        <taxon>Basidiomycota</taxon>
        <taxon>Agaricomycotina</taxon>
        <taxon>Agaricomycetes</taxon>
        <taxon>Agaricomycetidae</taxon>
        <taxon>Agaricales</taxon>
        <taxon>Agaricineae</taxon>
        <taxon>Strophariaceae</taxon>
        <taxon>Agrocybe</taxon>
    </lineage>
</organism>
<evidence type="ECO:0000313" key="3">
    <source>
        <dbReference type="EMBL" id="KAF4623610.1"/>
    </source>
</evidence>
<dbReference type="AlphaFoldDB" id="A0A8H4VX66"/>
<sequence>MSTMNMPVPRTVAPETDAWDAHRPASPTGSTSTTSTLTGSTAAAPNKPQISPEQLTHPAPHIPAQTRVLLIILIVLGSLSTISSFVTLTFFDAFIAPSMFFLTLTFAVVLLVYARKEAKQPPEVRHANGFRMPTSAQNATIASAWILAIGWLVVVGVIAVVYYLLLVTDEHTKRERPMYFKIFPFVEAGFALLQFGCMVWVAVLCMKEKKAVIRLRAANIDW</sequence>
<feature type="transmembrane region" description="Helical" evidence="2">
    <location>
        <begin position="185"/>
        <end position="206"/>
    </location>
</feature>
<gene>
    <name evidence="3" type="ORF">D9613_001473</name>
</gene>
<dbReference type="EMBL" id="JAACJL010000001">
    <property type="protein sequence ID" value="KAF4623610.1"/>
    <property type="molecule type" value="Genomic_DNA"/>
</dbReference>
<feature type="region of interest" description="Disordered" evidence="1">
    <location>
        <begin position="1"/>
        <end position="57"/>
    </location>
</feature>
<proteinExistence type="predicted"/>
<protein>
    <submittedName>
        <fullName evidence="3">Uncharacterized protein</fullName>
    </submittedName>
</protein>
<accession>A0A8H4VX66</accession>
<dbReference type="Proteomes" id="UP000521872">
    <property type="component" value="Unassembled WGS sequence"/>
</dbReference>
<keyword evidence="4" id="KW-1185">Reference proteome</keyword>
<keyword evidence="2" id="KW-0472">Membrane</keyword>
<evidence type="ECO:0000256" key="1">
    <source>
        <dbReference type="SAM" id="MobiDB-lite"/>
    </source>
</evidence>
<comment type="caution">
    <text evidence="3">The sequence shown here is derived from an EMBL/GenBank/DDBJ whole genome shotgun (WGS) entry which is preliminary data.</text>
</comment>
<feature type="transmembrane region" description="Helical" evidence="2">
    <location>
        <begin position="94"/>
        <end position="114"/>
    </location>
</feature>
<name>A0A8H4VX66_9AGAR</name>
<evidence type="ECO:0000256" key="2">
    <source>
        <dbReference type="SAM" id="Phobius"/>
    </source>
</evidence>
<feature type="transmembrane region" description="Helical" evidence="2">
    <location>
        <begin position="68"/>
        <end position="88"/>
    </location>
</feature>
<keyword evidence="2" id="KW-1133">Transmembrane helix</keyword>
<keyword evidence="2" id="KW-0812">Transmembrane</keyword>
<evidence type="ECO:0000313" key="4">
    <source>
        <dbReference type="Proteomes" id="UP000521872"/>
    </source>
</evidence>
<feature type="transmembrane region" description="Helical" evidence="2">
    <location>
        <begin position="141"/>
        <end position="165"/>
    </location>
</feature>
<reference evidence="3 4" key="1">
    <citation type="submission" date="2019-12" db="EMBL/GenBank/DDBJ databases">
        <authorList>
            <person name="Floudas D."/>
            <person name="Bentzer J."/>
            <person name="Ahren D."/>
            <person name="Johansson T."/>
            <person name="Persson P."/>
            <person name="Tunlid A."/>
        </authorList>
    </citation>
    <scope>NUCLEOTIDE SEQUENCE [LARGE SCALE GENOMIC DNA]</scope>
    <source>
        <strain evidence="3 4">CBS 102.39</strain>
    </source>
</reference>
<feature type="compositionally biased region" description="Low complexity" evidence="1">
    <location>
        <begin position="24"/>
        <end position="45"/>
    </location>
</feature>